<gene>
    <name evidence="3" type="ORF">GPL20_08520</name>
</gene>
<reference evidence="3 4" key="1">
    <citation type="submission" date="2019-12" db="EMBL/GenBank/DDBJ databases">
        <title>Draft genome sequences Bradyrhizobium cajani AMBPC1010, Bradyrhizobium pachyrhizi AMBPC1040 and Bradyrhizobium yuanmingense ALSPC3051, three plant growth promoting strains isolated from nodules of Cajanus cajan L. in Dominican Republic.</title>
        <authorList>
            <person name="Flores-Felix J.D."/>
            <person name="Araujo J."/>
            <person name="Diaz-Alcantara C."/>
            <person name="Gonzalez-Andres F."/>
            <person name="Velazquez E."/>
        </authorList>
    </citation>
    <scope>NUCLEOTIDE SEQUENCE [LARGE SCALE GENOMIC DNA]</scope>
    <source>
        <strain evidence="3 4">1010</strain>
    </source>
</reference>
<feature type="signal peptide" evidence="2">
    <location>
        <begin position="1"/>
        <end position="21"/>
    </location>
</feature>
<protein>
    <recommendedName>
        <fullName evidence="5">General secretion pathway protein GspN</fullName>
    </recommendedName>
</protein>
<evidence type="ECO:0000256" key="1">
    <source>
        <dbReference type="SAM" id="MobiDB-lite"/>
    </source>
</evidence>
<feature type="chain" id="PRO_5032327542" description="General secretion pathway protein GspN" evidence="2">
    <location>
        <begin position="22"/>
        <end position="272"/>
    </location>
</feature>
<accession>A0A844TDQ3</accession>
<dbReference type="EMBL" id="WQNE01000005">
    <property type="protein sequence ID" value="MVT73151.1"/>
    <property type="molecule type" value="Genomic_DNA"/>
</dbReference>
<comment type="caution">
    <text evidence="3">The sequence shown here is derived from an EMBL/GenBank/DDBJ whole genome shotgun (WGS) entry which is preliminary data.</text>
</comment>
<keyword evidence="2" id="KW-0732">Signal</keyword>
<dbReference type="Proteomes" id="UP000449969">
    <property type="component" value="Unassembled WGS sequence"/>
</dbReference>
<keyword evidence="4" id="KW-1185">Reference proteome</keyword>
<feature type="region of interest" description="Disordered" evidence="1">
    <location>
        <begin position="27"/>
        <end position="54"/>
    </location>
</feature>
<organism evidence="3 4">
    <name type="scientific">Bradyrhizobium cajani</name>
    <dbReference type="NCBI Taxonomy" id="1928661"/>
    <lineage>
        <taxon>Bacteria</taxon>
        <taxon>Pseudomonadati</taxon>
        <taxon>Pseudomonadota</taxon>
        <taxon>Alphaproteobacteria</taxon>
        <taxon>Hyphomicrobiales</taxon>
        <taxon>Nitrobacteraceae</taxon>
        <taxon>Bradyrhizobium</taxon>
    </lineage>
</organism>
<evidence type="ECO:0008006" key="5">
    <source>
        <dbReference type="Google" id="ProtNLM"/>
    </source>
</evidence>
<name>A0A844TDQ3_9BRAD</name>
<evidence type="ECO:0000313" key="4">
    <source>
        <dbReference type="Proteomes" id="UP000449969"/>
    </source>
</evidence>
<sequence length="272" mass="27716">MSMRLLALLLAGAVATGPVLGVSAPGSMDSVSTEPRDDLFATKPANPAPVLAPAPVPAASAPAAVEKMPSPPLPQRALSDNPLWAIPLSRLTNSRERPLFAPTRRPPAPVPVAMPAPVQAGPPPKPPEPEKPQLSLLGTIIGSEKIGLFMDSASKSVVRLKAGDNHNGWTLRAVERRQVELAKGLDRAVLDIPSPDTKGSGAPGGQMLAGPPPLPVPPVAMPAAPPPSASAANGGAHVHPGANMNLPIGRAIPANLKLPPGLANPLATQGQR</sequence>
<dbReference type="AlphaFoldDB" id="A0A844TDQ3"/>
<proteinExistence type="predicted"/>
<dbReference type="PRINTS" id="PR01217">
    <property type="entry name" value="PRICHEXTENSN"/>
</dbReference>
<dbReference type="OrthoDB" id="8366079at2"/>
<evidence type="ECO:0000256" key="2">
    <source>
        <dbReference type="SAM" id="SignalP"/>
    </source>
</evidence>
<dbReference type="RefSeq" id="WP_157329167.1">
    <property type="nucleotide sequence ID" value="NZ_JANADL010000003.1"/>
</dbReference>
<feature type="compositionally biased region" description="Pro residues" evidence="1">
    <location>
        <begin position="210"/>
        <end position="228"/>
    </location>
</feature>
<evidence type="ECO:0000313" key="3">
    <source>
        <dbReference type="EMBL" id="MVT73151.1"/>
    </source>
</evidence>
<feature type="region of interest" description="Disordered" evidence="1">
    <location>
        <begin position="190"/>
        <end position="272"/>
    </location>
</feature>